<feature type="chain" id="PRO_5047504852" description="Trypsin-like serine protease" evidence="1">
    <location>
        <begin position="26"/>
        <end position="418"/>
    </location>
</feature>
<proteinExistence type="predicted"/>
<keyword evidence="3" id="KW-1185">Reference proteome</keyword>
<dbReference type="Proteomes" id="UP000732399">
    <property type="component" value="Unassembled WGS sequence"/>
</dbReference>
<accession>A0ABX1CSG3</accession>
<sequence>MMGGGTMNAIAGALLALLAAGPALAQQVQAAPDALAQDAAEYARLFAVPADEALRRLRAQEATVAVTERIAREQDARLAGIAVEHRPDFRIVVRLTGDAAVEDEAVVIDGLTVPIVYRTGASATRRQLTEALATHQAALAAELPHAPGMGVDLARGAIVVSASRADVDALGAAVIAERLAAIAGVPVRVRADGTTVELAAAAEGGARVIGTHPGDPRRFACTTGFVVTDGARTAITTAAHCPDELSYVAPDGTRAPLPFVGQWGWGYQDVQINAGGDPLAPYFFADTAKTRMRQVEGRRALASTRAGDFVCHRGERTGYSCATVELVDFAPGGQLCGGLCTPTWVTVAGPGCKGGDSGAPVFLGGRAFGIVKGGSYRADGSCGFYFYMSTDYLPDGWRLLGDPAAPAALPVPPAPRPL</sequence>
<dbReference type="InterPro" id="IPR043504">
    <property type="entry name" value="Peptidase_S1_PA_chymotrypsin"/>
</dbReference>
<organism evidence="2 3">
    <name type="scientific">Sphingomonas corticis</name>
    <dbReference type="NCBI Taxonomy" id="2722791"/>
    <lineage>
        <taxon>Bacteria</taxon>
        <taxon>Pseudomonadati</taxon>
        <taxon>Pseudomonadota</taxon>
        <taxon>Alphaproteobacteria</taxon>
        <taxon>Sphingomonadales</taxon>
        <taxon>Sphingomonadaceae</taxon>
        <taxon>Sphingomonas</taxon>
    </lineage>
</organism>
<keyword evidence="1" id="KW-0732">Signal</keyword>
<evidence type="ECO:0000313" key="3">
    <source>
        <dbReference type="Proteomes" id="UP000732399"/>
    </source>
</evidence>
<name>A0ABX1CSG3_9SPHN</name>
<comment type="caution">
    <text evidence="2">The sequence shown here is derived from an EMBL/GenBank/DDBJ whole genome shotgun (WGS) entry which is preliminary data.</text>
</comment>
<dbReference type="SUPFAM" id="SSF50494">
    <property type="entry name" value="Trypsin-like serine proteases"/>
    <property type="match status" value="1"/>
</dbReference>
<gene>
    <name evidence="2" type="ORF">HBH26_16845</name>
</gene>
<dbReference type="EMBL" id="JAAVJH010000015">
    <property type="protein sequence ID" value="NJR80251.1"/>
    <property type="molecule type" value="Genomic_DNA"/>
</dbReference>
<dbReference type="Gene3D" id="2.40.10.10">
    <property type="entry name" value="Trypsin-like serine proteases"/>
    <property type="match status" value="2"/>
</dbReference>
<evidence type="ECO:0000256" key="1">
    <source>
        <dbReference type="SAM" id="SignalP"/>
    </source>
</evidence>
<evidence type="ECO:0008006" key="4">
    <source>
        <dbReference type="Google" id="ProtNLM"/>
    </source>
</evidence>
<protein>
    <recommendedName>
        <fullName evidence="4">Trypsin-like serine protease</fullName>
    </recommendedName>
</protein>
<reference evidence="2 3" key="1">
    <citation type="submission" date="2020-03" db="EMBL/GenBank/DDBJ databases">
        <authorList>
            <person name="Wang L."/>
            <person name="He N."/>
            <person name="Li Y."/>
            <person name="Fang Y."/>
            <person name="Zhang F."/>
        </authorList>
    </citation>
    <scope>NUCLEOTIDE SEQUENCE [LARGE SCALE GENOMIC DNA]</scope>
    <source>
        <strain evidence="2 3">36D10-4-7</strain>
    </source>
</reference>
<feature type="signal peptide" evidence="1">
    <location>
        <begin position="1"/>
        <end position="25"/>
    </location>
</feature>
<evidence type="ECO:0000313" key="2">
    <source>
        <dbReference type="EMBL" id="NJR80251.1"/>
    </source>
</evidence>
<dbReference type="InterPro" id="IPR009003">
    <property type="entry name" value="Peptidase_S1_PA"/>
</dbReference>